<dbReference type="RefSeq" id="WP_007796821.1">
    <property type="nucleotide sequence ID" value="NZ_DS022276.1"/>
</dbReference>
<keyword evidence="4" id="KW-0663">Pyridoxal phosphate</keyword>
<reference evidence="6 7" key="1">
    <citation type="journal article" date="2010" name="J. Bacteriol.">
        <title>Genome sequences of Pelagibaca bermudensis HTCC2601T and Maritimibacter alkaliphilus HTCC2654T, the type strains of two marine Roseobacter genera.</title>
        <authorList>
            <person name="Thrash J.C."/>
            <person name="Cho J.C."/>
            <person name="Ferriera S."/>
            <person name="Johnson J."/>
            <person name="Vergin K.L."/>
            <person name="Giovannoni S.J."/>
        </authorList>
    </citation>
    <scope>NUCLEOTIDE SEQUENCE [LARGE SCALE GENOMIC DNA]</scope>
    <source>
        <strain evidence="7">DSM 26914 / JCM 13377 / KCTC 12554 / HTCC2601</strain>
    </source>
</reference>
<dbReference type="InterPro" id="IPR015421">
    <property type="entry name" value="PyrdxlP-dep_Trfase_major"/>
</dbReference>
<name>Q0FHZ2_SALBH</name>
<dbReference type="InterPro" id="IPR015424">
    <property type="entry name" value="PyrdxlP-dep_Trfase"/>
</dbReference>
<organism evidence="6 7">
    <name type="scientific">Salipiger bermudensis (strain DSM 26914 / JCM 13377 / KCTC 12554 / HTCC2601)</name>
    <name type="common">Pelagibaca bermudensis</name>
    <dbReference type="NCBI Taxonomy" id="314265"/>
    <lineage>
        <taxon>Bacteria</taxon>
        <taxon>Pseudomonadati</taxon>
        <taxon>Pseudomonadota</taxon>
        <taxon>Alphaproteobacteria</taxon>
        <taxon>Rhodobacterales</taxon>
        <taxon>Roseobacteraceae</taxon>
        <taxon>Salipiger</taxon>
    </lineage>
</organism>
<accession>Q0FHZ2</accession>
<dbReference type="PANTHER" id="PTHR48097">
    <property type="entry name" value="L-THREONINE ALDOLASE-RELATED"/>
    <property type="match status" value="1"/>
</dbReference>
<dbReference type="Gene3D" id="3.90.1150.10">
    <property type="entry name" value="Aspartate Aminotransferase, domain 1"/>
    <property type="match status" value="1"/>
</dbReference>
<dbReference type="SUPFAM" id="SSF53383">
    <property type="entry name" value="PLP-dependent transferases"/>
    <property type="match status" value="1"/>
</dbReference>
<dbReference type="PANTHER" id="PTHR48097:SF5">
    <property type="entry name" value="LOW SPECIFICITY L-THREONINE ALDOLASE"/>
    <property type="match status" value="1"/>
</dbReference>
<comment type="similarity">
    <text evidence="2">Belongs to the threonine aldolase family.</text>
</comment>
<evidence type="ECO:0000259" key="5">
    <source>
        <dbReference type="Pfam" id="PF01212"/>
    </source>
</evidence>
<dbReference type="Pfam" id="PF01212">
    <property type="entry name" value="Beta_elim_lyase"/>
    <property type="match status" value="1"/>
</dbReference>
<dbReference type="eggNOG" id="COG2008">
    <property type="taxonomic scope" value="Bacteria"/>
</dbReference>
<evidence type="ECO:0000256" key="4">
    <source>
        <dbReference type="ARBA" id="ARBA00022898"/>
    </source>
</evidence>
<dbReference type="EMBL" id="AATQ01000065">
    <property type="protein sequence ID" value="EAU43811.1"/>
    <property type="molecule type" value="Genomic_DNA"/>
</dbReference>
<dbReference type="Gene3D" id="3.40.640.10">
    <property type="entry name" value="Type I PLP-dependent aspartate aminotransferase-like (Major domain)"/>
    <property type="match status" value="1"/>
</dbReference>
<evidence type="ECO:0000313" key="6">
    <source>
        <dbReference type="EMBL" id="EAU43811.1"/>
    </source>
</evidence>
<dbReference type="OrthoDB" id="9774495at2"/>
<comment type="cofactor">
    <cofactor evidence="1">
        <name>pyridoxal 5'-phosphate</name>
        <dbReference type="ChEBI" id="CHEBI:597326"/>
    </cofactor>
</comment>
<dbReference type="HOGENOM" id="CLU_049619_0_0_5"/>
<proteinExistence type="inferred from homology"/>
<evidence type="ECO:0000256" key="3">
    <source>
        <dbReference type="ARBA" id="ARBA00011881"/>
    </source>
</evidence>
<feature type="domain" description="Aromatic amino acid beta-eliminating lyase/threonine aldolase" evidence="5">
    <location>
        <begin position="3"/>
        <end position="304"/>
    </location>
</feature>
<dbReference type="STRING" id="314265.R2601_16720"/>
<comment type="subunit">
    <text evidence="3">Homotetramer.</text>
</comment>
<evidence type="ECO:0000256" key="2">
    <source>
        <dbReference type="ARBA" id="ARBA00006966"/>
    </source>
</evidence>
<evidence type="ECO:0000256" key="1">
    <source>
        <dbReference type="ARBA" id="ARBA00001933"/>
    </source>
</evidence>
<protein>
    <submittedName>
        <fullName evidence="6">L-threonine aldolase, low-specificity, putative</fullName>
    </submittedName>
</protein>
<dbReference type="GO" id="GO:0016829">
    <property type="term" value="F:lyase activity"/>
    <property type="evidence" value="ECO:0007669"/>
    <property type="project" value="InterPro"/>
</dbReference>
<keyword evidence="7" id="KW-1185">Reference proteome</keyword>
<dbReference type="InterPro" id="IPR001597">
    <property type="entry name" value="ArAA_b-elim_lyase/Thr_aldolase"/>
</dbReference>
<dbReference type="Proteomes" id="UP000006230">
    <property type="component" value="Unassembled WGS sequence"/>
</dbReference>
<dbReference type="InterPro" id="IPR015422">
    <property type="entry name" value="PyrdxlP-dep_Trfase_small"/>
</dbReference>
<evidence type="ECO:0000313" key="7">
    <source>
        <dbReference type="Proteomes" id="UP000006230"/>
    </source>
</evidence>
<sequence length="359" mass="38725">MFFASDNSGPVPPQVLEAMTRANAGHVAGYGADDLTLSVTRRLRDLFEAPEAAVYLVPTGTAANVLSLACLCPPYATVFCSPTAHIHEDECNAPEFFTGGAKLTLVGDSDRMTPETLRAAIEGEETRGVHGPKRGPVSITQLTERGNVYSIDELRALTSVAKEYGLPVHLDGARFANAAVRLGVTPAEMSWKAGVDICVFGGTKNGLMGVEAVLIFDTAARSSSEAVALQHKAAEFEYRRKRGALLFSKHRYLAAQMDAYLTDTLWHDLASRANARCDQLVQGLKGAGLRIVNDTHANMVFFEMSRGAHRAVMAQGADYHLWDSEDGPDESLAVARLVCDWSLSPEQVAQFLDLVRAAA</sequence>
<gene>
    <name evidence="6" type="ORF">R2601_16720</name>
</gene>
<dbReference type="AlphaFoldDB" id="Q0FHZ2"/>
<comment type="caution">
    <text evidence="6">The sequence shown here is derived from an EMBL/GenBank/DDBJ whole genome shotgun (WGS) entry which is preliminary data.</text>
</comment>
<dbReference type="GO" id="GO:0006520">
    <property type="term" value="P:amino acid metabolic process"/>
    <property type="evidence" value="ECO:0007669"/>
    <property type="project" value="InterPro"/>
</dbReference>